<reference evidence="1" key="2">
    <citation type="journal article" date="2023" name="Microbiol Resour">
        <title>Decontamination and Annotation of the Draft Genome Sequence of the Oomycete Lagenidium giganteum ARSEF 373.</title>
        <authorList>
            <person name="Morgan W.R."/>
            <person name="Tartar A."/>
        </authorList>
    </citation>
    <scope>NUCLEOTIDE SEQUENCE</scope>
    <source>
        <strain evidence="1">ARSEF 373</strain>
    </source>
</reference>
<keyword evidence="2" id="KW-1185">Reference proteome</keyword>
<comment type="caution">
    <text evidence="1">The sequence shown here is derived from an EMBL/GenBank/DDBJ whole genome shotgun (WGS) entry which is preliminary data.</text>
</comment>
<name>A0AAV2YX62_9STRA</name>
<evidence type="ECO:0000313" key="2">
    <source>
        <dbReference type="Proteomes" id="UP001146120"/>
    </source>
</evidence>
<dbReference type="Proteomes" id="UP001146120">
    <property type="component" value="Unassembled WGS sequence"/>
</dbReference>
<dbReference type="AlphaFoldDB" id="A0AAV2YX62"/>
<gene>
    <name evidence="1" type="ORF">N0F65_001874</name>
</gene>
<evidence type="ECO:0000313" key="1">
    <source>
        <dbReference type="EMBL" id="DAZ99637.1"/>
    </source>
</evidence>
<reference evidence="1" key="1">
    <citation type="submission" date="2022-11" db="EMBL/GenBank/DDBJ databases">
        <authorList>
            <person name="Morgan W.R."/>
            <person name="Tartar A."/>
        </authorList>
    </citation>
    <scope>NUCLEOTIDE SEQUENCE</scope>
    <source>
        <strain evidence="1">ARSEF 373</strain>
    </source>
</reference>
<dbReference type="EMBL" id="DAKRPA010000079">
    <property type="protein sequence ID" value="DAZ99637.1"/>
    <property type="molecule type" value="Genomic_DNA"/>
</dbReference>
<protein>
    <submittedName>
        <fullName evidence="1">Uncharacterized protein</fullName>
    </submittedName>
</protein>
<sequence length="68" mass="7446">MSGFSYPSPSYISSIYNPAFYPSFDASGYLRYDYAQTLYLSKNDYRLSYLTSITAGTASGGLALVVDS</sequence>
<accession>A0AAV2YX62</accession>
<proteinExistence type="predicted"/>
<organism evidence="1 2">
    <name type="scientific">Lagenidium giganteum</name>
    <dbReference type="NCBI Taxonomy" id="4803"/>
    <lineage>
        <taxon>Eukaryota</taxon>
        <taxon>Sar</taxon>
        <taxon>Stramenopiles</taxon>
        <taxon>Oomycota</taxon>
        <taxon>Peronosporomycetes</taxon>
        <taxon>Pythiales</taxon>
        <taxon>Pythiaceae</taxon>
    </lineage>
</organism>